<feature type="compositionally biased region" description="Pro residues" evidence="1">
    <location>
        <begin position="206"/>
        <end position="219"/>
    </location>
</feature>
<name>A0ABW1KUV2_9PROT</name>
<keyword evidence="2" id="KW-1133">Transmembrane helix</keyword>
<feature type="domain" description="TIR" evidence="4">
    <location>
        <begin position="4"/>
        <end position="108"/>
    </location>
</feature>
<evidence type="ECO:0000259" key="4">
    <source>
        <dbReference type="Pfam" id="PF13676"/>
    </source>
</evidence>
<dbReference type="Gene3D" id="3.40.50.10140">
    <property type="entry name" value="Toll/interleukin-1 receptor homology (TIR) domain"/>
    <property type="match status" value="1"/>
</dbReference>
<sequence length="607" mass="65007">MTHIFISYNREDQFRARMIADALQAEGLDVWWDSNLRAGESYDEVTEKHLREAGAVVVLWSQRSVNSKWVRAEATVGERFSKLVPAMIDHCERPLRFELVQTADLVNWQGDRSDPNWRLFMQGVKNAVGHHDVAPPAAAPSASGSPGASSDNKNDVTIENTFWTSIKDGTERADFEAYLKRYPEGHFADLARNRLAALQRAAQPKPSAPAAPAPQPTPRPIQRAAPAPAQPARKPAAAKAAAPQPAPKQKSGGGAMIAIVAIAALVIGGGVFGAMQFMKSDASAETKIAAVTPAQEEPVIQDAPAEEDVVEDVSVDTTDMLDNSDEEVALAGTEDALQDAGEDIAVLTEETDAAPDTEVAVVEETALAEPGQPSSFSDCENCPVMATLPGGAFMMGSPAGEPGRAGYEGPLHEVTVAPFAMSETEVTHEQWQACVDDGGCGAYTPGDAGFGREGRPAIFISWRDANAYAKWLSAKTGKAYRLPTEAEWEYAARGGTSTAYWWGDRFDRSHVAMGATRPGAELAPNPFGLRGMLGNAAEWVEDCYVNNYAEAPVDGSAVKTGDCGRRVVRGGSWRDQQPAALRSANRSRITQTVRDRAVGFRVALSLG</sequence>
<gene>
    <name evidence="5" type="ORF">ACFMB1_10095</name>
</gene>
<evidence type="ECO:0000313" key="6">
    <source>
        <dbReference type="Proteomes" id="UP001596116"/>
    </source>
</evidence>
<dbReference type="Pfam" id="PF13676">
    <property type="entry name" value="TIR_2"/>
    <property type="match status" value="1"/>
</dbReference>
<feature type="compositionally biased region" description="Low complexity" evidence="1">
    <location>
        <begin position="220"/>
        <end position="249"/>
    </location>
</feature>
<dbReference type="PANTHER" id="PTHR23150:SF35">
    <property type="entry name" value="BLL6746 PROTEIN"/>
    <property type="match status" value="1"/>
</dbReference>
<evidence type="ECO:0000313" key="5">
    <source>
        <dbReference type="EMBL" id="MFC6035896.1"/>
    </source>
</evidence>
<keyword evidence="2" id="KW-0812">Transmembrane</keyword>
<comment type="caution">
    <text evidence="5">The sequence shown here is derived from an EMBL/GenBank/DDBJ whole genome shotgun (WGS) entry which is preliminary data.</text>
</comment>
<feature type="transmembrane region" description="Helical" evidence="2">
    <location>
        <begin position="255"/>
        <end position="278"/>
    </location>
</feature>
<dbReference type="Proteomes" id="UP001596116">
    <property type="component" value="Unassembled WGS sequence"/>
</dbReference>
<dbReference type="Pfam" id="PF03781">
    <property type="entry name" value="FGE-sulfatase"/>
    <property type="match status" value="1"/>
</dbReference>
<evidence type="ECO:0000256" key="1">
    <source>
        <dbReference type="SAM" id="MobiDB-lite"/>
    </source>
</evidence>
<dbReference type="PANTHER" id="PTHR23150">
    <property type="entry name" value="SULFATASE MODIFYING FACTOR 1, 2"/>
    <property type="match status" value="1"/>
</dbReference>
<dbReference type="EMBL" id="JBHPON010000002">
    <property type="protein sequence ID" value="MFC6035896.1"/>
    <property type="molecule type" value="Genomic_DNA"/>
</dbReference>
<dbReference type="InterPro" id="IPR035897">
    <property type="entry name" value="Toll_tir_struct_dom_sf"/>
</dbReference>
<dbReference type="InterPro" id="IPR051043">
    <property type="entry name" value="Sulfatase_Mod_Factor_Kinase"/>
</dbReference>
<proteinExistence type="predicted"/>
<protein>
    <submittedName>
        <fullName evidence="5">SUMF1/EgtB/PvdO family nonheme iron enzyme</fullName>
    </submittedName>
</protein>
<evidence type="ECO:0000256" key="2">
    <source>
        <dbReference type="SAM" id="Phobius"/>
    </source>
</evidence>
<dbReference type="InterPro" id="IPR000157">
    <property type="entry name" value="TIR_dom"/>
</dbReference>
<feature type="domain" description="Sulfatase-modifying factor enzyme-like" evidence="3">
    <location>
        <begin position="382"/>
        <end position="603"/>
    </location>
</feature>
<organism evidence="5 6">
    <name type="scientific">Hyphococcus aureus</name>
    <dbReference type="NCBI Taxonomy" id="2666033"/>
    <lineage>
        <taxon>Bacteria</taxon>
        <taxon>Pseudomonadati</taxon>
        <taxon>Pseudomonadota</taxon>
        <taxon>Alphaproteobacteria</taxon>
        <taxon>Parvularculales</taxon>
        <taxon>Parvularculaceae</taxon>
        <taxon>Hyphococcus</taxon>
    </lineage>
</organism>
<dbReference type="SUPFAM" id="SSF52200">
    <property type="entry name" value="Toll/Interleukin receptor TIR domain"/>
    <property type="match status" value="1"/>
</dbReference>
<keyword evidence="6" id="KW-1185">Reference proteome</keyword>
<evidence type="ECO:0000259" key="3">
    <source>
        <dbReference type="Pfam" id="PF03781"/>
    </source>
</evidence>
<accession>A0ABW1KUV2</accession>
<dbReference type="InterPro" id="IPR016187">
    <property type="entry name" value="CTDL_fold"/>
</dbReference>
<dbReference type="RefSeq" id="WP_379882883.1">
    <property type="nucleotide sequence ID" value="NZ_JBHPON010000002.1"/>
</dbReference>
<dbReference type="Gene3D" id="3.90.1580.10">
    <property type="entry name" value="paralog of FGE (formylglycine-generating enzyme)"/>
    <property type="match status" value="1"/>
</dbReference>
<feature type="region of interest" description="Disordered" evidence="1">
    <location>
        <begin position="199"/>
        <end position="252"/>
    </location>
</feature>
<reference evidence="5 6" key="1">
    <citation type="submission" date="2024-09" db="EMBL/GenBank/DDBJ databases">
        <authorList>
            <person name="Zhang Z.-H."/>
        </authorList>
    </citation>
    <scope>NUCLEOTIDE SEQUENCE [LARGE SCALE GENOMIC DNA]</scope>
    <source>
        <strain evidence="5 6">HHTR114</strain>
    </source>
</reference>
<feature type="region of interest" description="Disordered" evidence="1">
    <location>
        <begin position="131"/>
        <end position="155"/>
    </location>
</feature>
<dbReference type="SUPFAM" id="SSF56436">
    <property type="entry name" value="C-type lectin-like"/>
    <property type="match status" value="1"/>
</dbReference>
<feature type="compositionally biased region" description="Low complexity" evidence="1">
    <location>
        <begin position="134"/>
        <end position="150"/>
    </location>
</feature>
<keyword evidence="2" id="KW-0472">Membrane</keyword>
<dbReference type="InterPro" id="IPR005532">
    <property type="entry name" value="SUMF_dom"/>
</dbReference>
<dbReference type="InterPro" id="IPR042095">
    <property type="entry name" value="SUMF_sf"/>
</dbReference>